<organism evidence="8 9">
    <name type="scientific">Aromia moschata</name>
    <dbReference type="NCBI Taxonomy" id="1265417"/>
    <lineage>
        <taxon>Eukaryota</taxon>
        <taxon>Metazoa</taxon>
        <taxon>Ecdysozoa</taxon>
        <taxon>Arthropoda</taxon>
        <taxon>Hexapoda</taxon>
        <taxon>Insecta</taxon>
        <taxon>Pterygota</taxon>
        <taxon>Neoptera</taxon>
        <taxon>Endopterygota</taxon>
        <taxon>Coleoptera</taxon>
        <taxon>Polyphaga</taxon>
        <taxon>Cucujiformia</taxon>
        <taxon>Chrysomeloidea</taxon>
        <taxon>Cerambycidae</taxon>
        <taxon>Cerambycinae</taxon>
        <taxon>Callichromatini</taxon>
        <taxon>Aromia</taxon>
    </lineage>
</organism>
<protein>
    <recommendedName>
        <fullName evidence="7">PAZ domain-containing protein</fullName>
    </recommendedName>
</protein>
<dbReference type="InterPro" id="IPR003100">
    <property type="entry name" value="PAZ_dom"/>
</dbReference>
<reference evidence="8" key="1">
    <citation type="journal article" date="2023" name="Insect Mol. Biol.">
        <title>Genome sequencing provides insights into the evolution of gene families encoding plant cell wall-degrading enzymes in longhorned beetles.</title>
        <authorList>
            <person name="Shin N.R."/>
            <person name="Okamura Y."/>
            <person name="Kirsch R."/>
            <person name="Pauchet Y."/>
        </authorList>
    </citation>
    <scope>NUCLEOTIDE SEQUENCE</scope>
    <source>
        <strain evidence="8">AMC_N1</strain>
    </source>
</reference>
<dbReference type="FunFam" id="2.170.260.10:FF:000003">
    <property type="entry name" value="Piwi-like RNA-mediated gene silencing 2"/>
    <property type="match status" value="1"/>
</dbReference>
<evidence type="ECO:0000256" key="2">
    <source>
        <dbReference type="ARBA" id="ARBA00022473"/>
    </source>
</evidence>
<dbReference type="GO" id="GO:0034587">
    <property type="term" value="P:piRNA processing"/>
    <property type="evidence" value="ECO:0007669"/>
    <property type="project" value="UniProtKB-ARBA"/>
</dbReference>
<dbReference type="GO" id="GO:0003723">
    <property type="term" value="F:RNA binding"/>
    <property type="evidence" value="ECO:0007669"/>
    <property type="project" value="UniProtKB-KW"/>
</dbReference>
<accession>A0AAV8XV99</accession>
<dbReference type="SMART" id="SM00949">
    <property type="entry name" value="PAZ"/>
    <property type="match status" value="1"/>
</dbReference>
<dbReference type="Gene3D" id="2.170.260.10">
    <property type="entry name" value="paz domain"/>
    <property type="match status" value="1"/>
</dbReference>
<proteinExistence type="inferred from homology"/>
<dbReference type="SUPFAM" id="SSF53098">
    <property type="entry name" value="Ribonuclease H-like"/>
    <property type="match status" value="1"/>
</dbReference>
<dbReference type="Proteomes" id="UP001162162">
    <property type="component" value="Unassembled WGS sequence"/>
</dbReference>
<sequence length="222" mass="25319">MNELRCTDPRRARELASSNIIGSCIFTRYNNKTYTIDDIAWDMTPRDTFPTRDGGSTSFIDYYKHQHNITINDVNQPLLINRKTVKVPGSSETMERMICLIPELSYLTGLTDTMRSDFRVMKDVAQYTRVTPNQRMAALRAYLQNVNKSEKAQQILQEWGLKIATASIDIPARQLENEVVIFGGGQTYQTNNNADWNRAVGENRVTGPVDMLNWMSVFHGEG</sequence>
<comment type="subcellular location">
    <subcellularLocation>
        <location evidence="1">Cytoplasm</location>
    </subcellularLocation>
</comment>
<gene>
    <name evidence="8" type="ORF">NQ318_000343</name>
</gene>
<dbReference type="InterPro" id="IPR036085">
    <property type="entry name" value="PAZ_dom_sf"/>
</dbReference>
<dbReference type="PANTHER" id="PTHR22891">
    <property type="entry name" value="EUKARYOTIC TRANSLATION INITIATION FACTOR 2C"/>
    <property type="match status" value="1"/>
</dbReference>
<keyword evidence="2" id="KW-0217">Developmental protein</keyword>
<evidence type="ECO:0000256" key="3">
    <source>
        <dbReference type="ARBA" id="ARBA00022490"/>
    </source>
</evidence>
<dbReference type="InterPro" id="IPR012337">
    <property type="entry name" value="RNaseH-like_sf"/>
</dbReference>
<dbReference type="SUPFAM" id="SSF101690">
    <property type="entry name" value="PAZ domain"/>
    <property type="match status" value="1"/>
</dbReference>
<evidence type="ECO:0000313" key="9">
    <source>
        <dbReference type="Proteomes" id="UP001162162"/>
    </source>
</evidence>
<keyword evidence="3" id="KW-0963">Cytoplasm</keyword>
<dbReference type="GO" id="GO:0005737">
    <property type="term" value="C:cytoplasm"/>
    <property type="evidence" value="ECO:0007669"/>
    <property type="project" value="UniProtKB-SubCell"/>
</dbReference>
<feature type="domain" description="PAZ" evidence="7">
    <location>
        <begin position="1"/>
        <end position="109"/>
    </location>
</feature>
<dbReference type="PROSITE" id="PS50821">
    <property type="entry name" value="PAZ"/>
    <property type="match status" value="1"/>
</dbReference>
<dbReference type="CDD" id="cd02845">
    <property type="entry name" value="PAZ_piwi_like"/>
    <property type="match status" value="1"/>
</dbReference>
<keyword evidence="5" id="KW-0943">RNA-mediated gene silencing</keyword>
<dbReference type="Pfam" id="PF02170">
    <property type="entry name" value="PAZ"/>
    <property type="match status" value="1"/>
</dbReference>
<dbReference type="EMBL" id="JAPWTK010000331">
    <property type="protein sequence ID" value="KAJ8942363.1"/>
    <property type="molecule type" value="Genomic_DNA"/>
</dbReference>
<name>A0AAV8XV99_9CUCU</name>
<dbReference type="AlphaFoldDB" id="A0AAV8XV99"/>
<comment type="caution">
    <text evidence="8">The sequence shown here is derived from an EMBL/GenBank/DDBJ whole genome shotgun (WGS) entry which is preliminary data.</text>
</comment>
<keyword evidence="9" id="KW-1185">Reference proteome</keyword>
<evidence type="ECO:0000313" key="8">
    <source>
        <dbReference type="EMBL" id="KAJ8942363.1"/>
    </source>
</evidence>
<keyword evidence="4" id="KW-0694">RNA-binding</keyword>
<evidence type="ECO:0000256" key="6">
    <source>
        <dbReference type="ARBA" id="ARBA00038291"/>
    </source>
</evidence>
<evidence type="ECO:0000256" key="4">
    <source>
        <dbReference type="ARBA" id="ARBA00022884"/>
    </source>
</evidence>
<evidence type="ECO:0000256" key="5">
    <source>
        <dbReference type="ARBA" id="ARBA00023158"/>
    </source>
</evidence>
<comment type="similarity">
    <text evidence="6">Belongs to the argonaute family. Piwi subfamily.</text>
</comment>
<evidence type="ECO:0000259" key="7">
    <source>
        <dbReference type="PROSITE" id="PS50821"/>
    </source>
</evidence>
<evidence type="ECO:0000256" key="1">
    <source>
        <dbReference type="ARBA" id="ARBA00004496"/>
    </source>
</evidence>